<name>A0A5J5GJ69_9BACL</name>
<dbReference type="PANTHER" id="PTHR34299">
    <property type="entry name" value="DIACYLGLYCEROL KINASE"/>
    <property type="match status" value="1"/>
</dbReference>
<organism evidence="20 21">
    <name type="scientific">Paenibacillus spiritus</name>
    <dbReference type="NCBI Taxonomy" id="2496557"/>
    <lineage>
        <taxon>Bacteria</taxon>
        <taxon>Bacillati</taxon>
        <taxon>Bacillota</taxon>
        <taxon>Bacilli</taxon>
        <taxon>Bacillales</taxon>
        <taxon>Paenibacillaceae</taxon>
        <taxon>Paenibacillus</taxon>
    </lineage>
</organism>
<feature type="binding site" evidence="17">
    <location>
        <position position="22"/>
    </location>
    <ligand>
        <name>ATP</name>
        <dbReference type="ChEBI" id="CHEBI:30616"/>
    </ligand>
</feature>
<comment type="subcellular location">
    <subcellularLocation>
        <location evidence="1">Cell membrane</location>
        <topology evidence="1">Multi-pass membrane protein</topology>
    </subcellularLocation>
</comment>
<dbReference type="EMBL" id="VYKK01000004">
    <property type="protein sequence ID" value="KAA9007758.1"/>
    <property type="molecule type" value="Genomic_DNA"/>
</dbReference>
<accession>A0A5J5GJ69</accession>
<dbReference type="GO" id="GO:0016301">
    <property type="term" value="F:kinase activity"/>
    <property type="evidence" value="ECO:0007669"/>
    <property type="project" value="UniProtKB-KW"/>
</dbReference>
<evidence type="ECO:0000256" key="10">
    <source>
        <dbReference type="ARBA" id="ARBA00022989"/>
    </source>
</evidence>
<dbReference type="PANTHER" id="PTHR34299:SF1">
    <property type="entry name" value="DIACYLGLYCEROL KINASE"/>
    <property type="match status" value="1"/>
</dbReference>
<evidence type="ECO:0000256" key="15">
    <source>
        <dbReference type="PIRSR" id="PIRSR600829-1"/>
    </source>
</evidence>
<keyword evidence="9 17" id="KW-0067">ATP-binding</keyword>
<feature type="transmembrane region" description="Helical" evidence="19">
    <location>
        <begin position="90"/>
        <end position="111"/>
    </location>
</feature>
<evidence type="ECO:0000256" key="9">
    <source>
        <dbReference type="ARBA" id="ARBA00022840"/>
    </source>
</evidence>
<evidence type="ECO:0000256" key="17">
    <source>
        <dbReference type="PIRSR" id="PIRSR600829-3"/>
    </source>
</evidence>
<keyword evidence="18" id="KW-0479">Metal-binding</keyword>
<feature type="binding site" evidence="17">
    <location>
        <position position="3"/>
    </location>
    <ligand>
        <name>ATP</name>
        <dbReference type="ChEBI" id="CHEBI:30616"/>
    </ligand>
</feature>
<evidence type="ECO:0000256" key="2">
    <source>
        <dbReference type="ARBA" id="ARBA00005967"/>
    </source>
</evidence>
<evidence type="ECO:0000256" key="12">
    <source>
        <dbReference type="ARBA" id="ARBA00023136"/>
    </source>
</evidence>
<gene>
    <name evidence="20" type="ORF">F4V43_03950</name>
</gene>
<dbReference type="AlphaFoldDB" id="A0A5J5GJ69"/>
<keyword evidence="11" id="KW-0443">Lipid metabolism</keyword>
<dbReference type="CDD" id="cd14265">
    <property type="entry name" value="UDPK_IM_like"/>
    <property type="match status" value="1"/>
</dbReference>
<dbReference type="GO" id="GO:0008654">
    <property type="term" value="P:phospholipid biosynthetic process"/>
    <property type="evidence" value="ECO:0007669"/>
    <property type="project" value="UniProtKB-KW"/>
</dbReference>
<protein>
    <submittedName>
        <fullName evidence="20">Diacylglycerol kinase family protein</fullName>
    </submittedName>
</protein>
<dbReference type="PROSITE" id="PS01069">
    <property type="entry name" value="DAGK_PROKAR"/>
    <property type="match status" value="1"/>
</dbReference>
<feature type="binding site" evidence="18">
    <location>
        <position position="22"/>
    </location>
    <ligand>
        <name>a divalent metal cation</name>
        <dbReference type="ChEBI" id="CHEBI:60240"/>
    </ligand>
</feature>
<dbReference type="Gene3D" id="1.10.287.3610">
    <property type="match status" value="1"/>
</dbReference>
<feature type="binding site" evidence="16">
    <location>
        <position position="63"/>
    </location>
    <ligand>
        <name>substrate</name>
    </ligand>
</feature>
<feature type="binding site" evidence="16">
    <location>
        <position position="3"/>
    </location>
    <ligand>
        <name>substrate</name>
    </ligand>
</feature>
<keyword evidence="6 19" id="KW-0812">Transmembrane</keyword>
<keyword evidence="13" id="KW-0594">Phospholipid biosynthesis</keyword>
<evidence type="ECO:0000256" key="1">
    <source>
        <dbReference type="ARBA" id="ARBA00004651"/>
    </source>
</evidence>
<evidence type="ECO:0000256" key="13">
    <source>
        <dbReference type="ARBA" id="ARBA00023209"/>
    </source>
</evidence>
<dbReference type="InterPro" id="IPR033717">
    <property type="entry name" value="UDPK"/>
</dbReference>
<comment type="similarity">
    <text evidence="2">Belongs to the bacterial diacylglycerol kinase family.</text>
</comment>
<dbReference type="GO" id="GO:0046872">
    <property type="term" value="F:metal ion binding"/>
    <property type="evidence" value="ECO:0007669"/>
    <property type="project" value="UniProtKB-KW"/>
</dbReference>
<proteinExistence type="inferred from homology"/>
<feature type="transmembrane region" description="Helical" evidence="19">
    <location>
        <begin position="50"/>
        <end position="69"/>
    </location>
</feature>
<comment type="cofactor">
    <cofactor evidence="18">
        <name>Mg(2+)</name>
        <dbReference type="ChEBI" id="CHEBI:18420"/>
    </cofactor>
    <text evidence="18">Mn(2+), Zn(2+), Cd(2+) and Co(2+) support activity to lesser extents.</text>
</comment>
<keyword evidence="18" id="KW-0460">Magnesium</keyword>
<evidence type="ECO:0000256" key="19">
    <source>
        <dbReference type="SAM" id="Phobius"/>
    </source>
</evidence>
<keyword evidence="12 19" id="KW-0472">Membrane</keyword>
<dbReference type="InterPro" id="IPR036945">
    <property type="entry name" value="DAGK_sf"/>
</dbReference>
<evidence type="ECO:0000256" key="3">
    <source>
        <dbReference type="ARBA" id="ARBA00022475"/>
    </source>
</evidence>
<feature type="binding site" evidence="18">
    <location>
        <position position="70"/>
    </location>
    <ligand>
        <name>a divalent metal cation</name>
        <dbReference type="ChEBI" id="CHEBI:60240"/>
    </ligand>
</feature>
<evidence type="ECO:0000256" key="4">
    <source>
        <dbReference type="ARBA" id="ARBA00022516"/>
    </source>
</evidence>
<keyword evidence="8 20" id="KW-0418">Kinase</keyword>
<evidence type="ECO:0000256" key="14">
    <source>
        <dbReference type="ARBA" id="ARBA00023264"/>
    </source>
</evidence>
<evidence type="ECO:0000313" key="20">
    <source>
        <dbReference type="EMBL" id="KAA9007758.1"/>
    </source>
</evidence>
<feature type="binding site" evidence="17">
    <location>
        <position position="10"/>
    </location>
    <ligand>
        <name>ATP</name>
        <dbReference type="ChEBI" id="CHEBI:30616"/>
    </ligand>
</feature>
<evidence type="ECO:0000256" key="5">
    <source>
        <dbReference type="ARBA" id="ARBA00022679"/>
    </source>
</evidence>
<feature type="binding site" evidence="17">
    <location>
        <position position="70"/>
    </location>
    <ligand>
        <name>ATP</name>
        <dbReference type="ChEBI" id="CHEBI:30616"/>
    </ligand>
</feature>
<keyword evidence="7 17" id="KW-0547">Nucleotide-binding</keyword>
<dbReference type="GO" id="GO:0005886">
    <property type="term" value="C:plasma membrane"/>
    <property type="evidence" value="ECO:0007669"/>
    <property type="project" value="UniProtKB-SubCell"/>
</dbReference>
<evidence type="ECO:0000256" key="8">
    <source>
        <dbReference type="ARBA" id="ARBA00022777"/>
    </source>
</evidence>
<evidence type="ECO:0000256" key="11">
    <source>
        <dbReference type="ARBA" id="ARBA00023098"/>
    </source>
</evidence>
<dbReference type="Pfam" id="PF01219">
    <property type="entry name" value="DAGK_prokar"/>
    <property type="match status" value="1"/>
</dbReference>
<keyword evidence="3" id="KW-1003">Cell membrane</keyword>
<dbReference type="Proteomes" id="UP000367750">
    <property type="component" value="Unassembled WGS sequence"/>
</dbReference>
<keyword evidence="21" id="KW-1185">Reference proteome</keyword>
<evidence type="ECO:0000256" key="6">
    <source>
        <dbReference type="ARBA" id="ARBA00022692"/>
    </source>
</evidence>
<keyword evidence="5" id="KW-0808">Transferase</keyword>
<dbReference type="GO" id="GO:0005524">
    <property type="term" value="F:ATP binding"/>
    <property type="evidence" value="ECO:0007669"/>
    <property type="project" value="UniProtKB-KW"/>
</dbReference>
<feature type="binding site" evidence="17">
    <location>
        <begin position="79"/>
        <end position="81"/>
    </location>
    <ligand>
        <name>ATP</name>
        <dbReference type="ChEBI" id="CHEBI:30616"/>
    </ligand>
</feature>
<feature type="active site" description="Proton acceptor" evidence="15">
    <location>
        <position position="63"/>
    </location>
</feature>
<evidence type="ECO:0000256" key="18">
    <source>
        <dbReference type="PIRSR" id="PIRSR600829-4"/>
    </source>
</evidence>
<keyword evidence="4" id="KW-0444">Lipid biosynthesis</keyword>
<evidence type="ECO:0000256" key="16">
    <source>
        <dbReference type="PIRSR" id="PIRSR600829-2"/>
    </source>
</evidence>
<keyword evidence="14" id="KW-1208">Phospholipid metabolism</keyword>
<dbReference type="InterPro" id="IPR000829">
    <property type="entry name" value="DAGK"/>
</dbReference>
<evidence type="ECO:0000313" key="21">
    <source>
        <dbReference type="Proteomes" id="UP000367750"/>
    </source>
</evidence>
<feature type="transmembrane region" description="Helical" evidence="19">
    <location>
        <begin position="27"/>
        <end position="44"/>
    </location>
</feature>
<keyword evidence="10 19" id="KW-1133">Transmembrane helix</keyword>
<comment type="caution">
    <text evidence="20">The sequence shown here is derived from an EMBL/GenBank/DDBJ whole genome shotgun (WGS) entry which is preliminary data.</text>
</comment>
<reference evidence="20 21" key="1">
    <citation type="submission" date="2019-09" db="EMBL/GenBank/DDBJ databases">
        <title>Bacillus ochoae sp. nov., Paenibacillus whitsoniae sp. nov., Paenibacillus spiritus sp. nov. Isolated from the Mars Exploration Rover during spacecraft assembly.</title>
        <authorList>
            <person name="Seuylemezian A."/>
            <person name="Vaishampayan P."/>
        </authorList>
    </citation>
    <scope>NUCLEOTIDE SEQUENCE [LARGE SCALE GENOMIC DNA]</scope>
    <source>
        <strain evidence="20 21">MER_111</strain>
    </source>
</reference>
<evidence type="ECO:0000256" key="7">
    <source>
        <dbReference type="ARBA" id="ARBA00022741"/>
    </source>
</evidence>
<sequence length="123" mass="13165">MKRFLHSFRYAAQGIVQAYRSEQNMRVHSVVAVVVLAAAAFFRVPGRDVMLLLLAVTLVLSAELLNTAIEAAVDLASPEIHPLAKAAKDTAAGAVLLTALFAVAAGIYVFYRPVIDWIAGIVS</sequence>
<feature type="binding site" evidence="17">
    <location>
        <begin position="88"/>
        <end position="89"/>
    </location>
    <ligand>
        <name>ATP</name>
        <dbReference type="ChEBI" id="CHEBI:30616"/>
    </ligand>
</feature>